<keyword evidence="6" id="KW-0804">Transcription</keyword>
<dbReference type="PANTHER" id="PTHR22597">
    <property type="entry name" value="POLYCOMB GROUP PROTEIN"/>
    <property type="match status" value="1"/>
</dbReference>
<dbReference type="EMBL" id="JAXIOK010000005">
    <property type="protein sequence ID" value="KAK4770307.1"/>
    <property type="molecule type" value="Genomic_DNA"/>
</dbReference>
<feature type="domain" description="DUF7651" evidence="9">
    <location>
        <begin position="71"/>
        <end position="279"/>
    </location>
</feature>
<reference evidence="10 11" key="1">
    <citation type="journal article" date="2023" name="Hortic Res">
        <title>Pangenome of water caltrop reveals structural variations and asymmetric subgenome divergence after allopolyploidization.</title>
        <authorList>
            <person name="Zhang X."/>
            <person name="Chen Y."/>
            <person name="Wang L."/>
            <person name="Yuan Y."/>
            <person name="Fang M."/>
            <person name="Shi L."/>
            <person name="Lu R."/>
            <person name="Comes H.P."/>
            <person name="Ma Y."/>
            <person name="Chen Y."/>
            <person name="Huang G."/>
            <person name="Zhou Y."/>
            <person name="Zheng Z."/>
            <person name="Qiu Y."/>
        </authorList>
    </citation>
    <scope>NUCLEOTIDE SEQUENCE [LARGE SCALE GENOMIC DNA]</scope>
    <source>
        <tissue evidence="10">Roots</tissue>
    </source>
</reference>
<feature type="domain" description="Polycomb protein VEFS-Box" evidence="7">
    <location>
        <begin position="494"/>
        <end position="612"/>
    </location>
</feature>
<keyword evidence="3" id="KW-0863">Zinc-finger</keyword>
<evidence type="ECO:0008006" key="12">
    <source>
        <dbReference type="Google" id="ProtNLM"/>
    </source>
</evidence>
<comment type="similarity">
    <text evidence="1">Belongs to the VEFS (VRN2-EMF2-FIS2-SU(Z)12) family.</text>
</comment>
<dbReference type="InterPro" id="IPR057540">
    <property type="entry name" value="Znf_SUZ12"/>
</dbReference>
<dbReference type="AlphaFoldDB" id="A0AAN7KNV8"/>
<dbReference type="InterPro" id="IPR056068">
    <property type="entry name" value="EMF2-like_DUF7651"/>
</dbReference>
<name>A0AAN7KNV8_9MYRT</name>
<sequence>MPGIALAVRETSFPRSTDDMCHQESHVHLSTEEQLAAEDSLAIYCKPVELYNILQRRAIKNPLFLQRCLDYKIQARHRKRIKMALGLSGTTDQGVQSQSLFPLYVFLARLDSEDFGEEDFAVYHYSHAHVLTCFMGAQDDPKSQVKFVLPEISKLGSQAKSGSLSVILLSHAGTERSFYDLAKSPLDLTPFTRNAGGYCVLGKISMETLYLSWEKSRNLSLGQRVEVTICVDLRPCLVKLTNSEENKGISIEVHNHSEATQSSLQQLQVLVSAEESGSKEKSIYNSYIYNGITSSALSNIMRVRAGNVIFNYKYYSNKLQRTEVTEDFSCPFCLVKCGSFKGLGYHLNSSHDLFNFEFWVTEDYQAVNVSVRTDIWRFEIVADRVDPRLQTFFFCSKPLKRKRSLNQITNCVHPLVLESQSRTGICDLLNKADDAHSSKGDKARTSGVASATGQSYADTDCVQSVFGYPEHLAMLQFAKTRKLSFERSEPRNRLLQKRQFFHSHRAQPMAIEQVMSDQDSEDEVDDDVADFEDRRMLDDFVDVTKGEKQMMHLWNSFVRKQRVLADGHIPWACEAFSRLHGHDLVRAPALFWCWRLFMIKLWNHGLLDARIMNNCNIFLEQLQNEGAEQMKS</sequence>
<evidence type="ECO:0000256" key="6">
    <source>
        <dbReference type="ARBA" id="ARBA00023163"/>
    </source>
</evidence>
<keyword evidence="5" id="KW-0805">Transcription regulation</keyword>
<evidence type="ECO:0000256" key="2">
    <source>
        <dbReference type="ARBA" id="ARBA00022723"/>
    </source>
</evidence>
<dbReference type="Pfam" id="PF24663">
    <property type="entry name" value="DUF7651"/>
    <property type="match status" value="1"/>
</dbReference>
<dbReference type="GO" id="GO:0031490">
    <property type="term" value="F:chromatin DNA binding"/>
    <property type="evidence" value="ECO:0007669"/>
    <property type="project" value="TreeGrafter"/>
</dbReference>
<keyword evidence="2" id="KW-0479">Metal-binding</keyword>
<evidence type="ECO:0000256" key="1">
    <source>
        <dbReference type="ARBA" id="ARBA00007416"/>
    </source>
</evidence>
<dbReference type="GO" id="GO:0005634">
    <property type="term" value="C:nucleus"/>
    <property type="evidence" value="ECO:0007669"/>
    <property type="project" value="TreeGrafter"/>
</dbReference>
<keyword evidence="11" id="KW-1185">Reference proteome</keyword>
<dbReference type="CDD" id="cd21749">
    <property type="entry name" value="ZnB-Zn_EMF2-like"/>
    <property type="match status" value="1"/>
</dbReference>
<feature type="domain" description="Polycomb protein SUZ12-like zinc finger" evidence="8">
    <location>
        <begin position="306"/>
        <end position="374"/>
    </location>
</feature>
<evidence type="ECO:0000256" key="3">
    <source>
        <dbReference type="ARBA" id="ARBA00022771"/>
    </source>
</evidence>
<evidence type="ECO:0000256" key="4">
    <source>
        <dbReference type="ARBA" id="ARBA00022833"/>
    </source>
</evidence>
<evidence type="ECO:0000313" key="10">
    <source>
        <dbReference type="EMBL" id="KAK4770307.1"/>
    </source>
</evidence>
<evidence type="ECO:0000256" key="5">
    <source>
        <dbReference type="ARBA" id="ARBA00023015"/>
    </source>
</evidence>
<dbReference type="Pfam" id="PF09733">
    <property type="entry name" value="VEFS-Box"/>
    <property type="match status" value="1"/>
</dbReference>
<organism evidence="10 11">
    <name type="scientific">Trapa incisa</name>
    <dbReference type="NCBI Taxonomy" id="236973"/>
    <lineage>
        <taxon>Eukaryota</taxon>
        <taxon>Viridiplantae</taxon>
        <taxon>Streptophyta</taxon>
        <taxon>Embryophyta</taxon>
        <taxon>Tracheophyta</taxon>
        <taxon>Spermatophyta</taxon>
        <taxon>Magnoliopsida</taxon>
        <taxon>eudicotyledons</taxon>
        <taxon>Gunneridae</taxon>
        <taxon>Pentapetalae</taxon>
        <taxon>rosids</taxon>
        <taxon>malvids</taxon>
        <taxon>Myrtales</taxon>
        <taxon>Lythraceae</taxon>
        <taxon>Trapa</taxon>
    </lineage>
</organism>
<evidence type="ECO:0000259" key="8">
    <source>
        <dbReference type="Pfam" id="PF23320"/>
    </source>
</evidence>
<proteinExistence type="inferred from homology"/>
<comment type="caution">
    <text evidence="10">The sequence shown here is derived from an EMBL/GenBank/DDBJ whole genome shotgun (WGS) entry which is preliminary data.</text>
</comment>
<keyword evidence="4" id="KW-0862">Zinc</keyword>
<accession>A0AAN7KNV8</accession>
<dbReference type="Proteomes" id="UP001345219">
    <property type="component" value="Chromosome 24"/>
</dbReference>
<dbReference type="PANTHER" id="PTHR22597:SF22">
    <property type="entry name" value="POLYCOMB GROUP PROTEIN EMBRYONIC FLOWER 2-RELATED"/>
    <property type="match status" value="1"/>
</dbReference>
<gene>
    <name evidence="10" type="ORF">SAY87_030839</name>
</gene>
<dbReference type="InterPro" id="IPR019135">
    <property type="entry name" value="Polycomb_protein_VEFS-Box"/>
</dbReference>
<dbReference type="CDD" id="cd21553">
    <property type="entry name" value="VEFS-box_EMF2-like"/>
    <property type="match status" value="1"/>
</dbReference>
<evidence type="ECO:0000259" key="9">
    <source>
        <dbReference type="Pfam" id="PF24663"/>
    </source>
</evidence>
<dbReference type="Pfam" id="PF23320">
    <property type="entry name" value="Zn_SUZ12"/>
    <property type="match status" value="1"/>
</dbReference>
<evidence type="ECO:0000259" key="7">
    <source>
        <dbReference type="Pfam" id="PF09733"/>
    </source>
</evidence>
<protein>
    <recommendedName>
        <fullName evidence="12">Embryonic flower 2</fullName>
    </recommendedName>
</protein>
<dbReference type="GO" id="GO:0008270">
    <property type="term" value="F:zinc ion binding"/>
    <property type="evidence" value="ECO:0007669"/>
    <property type="project" value="UniProtKB-KW"/>
</dbReference>
<evidence type="ECO:0000313" key="11">
    <source>
        <dbReference type="Proteomes" id="UP001345219"/>
    </source>
</evidence>